<organism evidence="10">
    <name type="scientific">Thermochaetoides thermophila</name>
    <dbReference type="NCBI Taxonomy" id="209285"/>
    <lineage>
        <taxon>Eukaryota</taxon>
        <taxon>Fungi</taxon>
        <taxon>Dikarya</taxon>
        <taxon>Ascomycota</taxon>
        <taxon>Pezizomycotina</taxon>
        <taxon>Sordariomycetes</taxon>
        <taxon>Sordariomycetidae</taxon>
        <taxon>Sordariales</taxon>
        <taxon>Chaetomiaceae</taxon>
        <taxon>Thermochaetoides</taxon>
    </lineage>
</organism>
<feature type="signal peptide" evidence="9">
    <location>
        <begin position="1"/>
        <end position="18"/>
    </location>
</feature>
<evidence type="ECO:0000256" key="2">
    <source>
        <dbReference type="ARBA" id="ARBA00022487"/>
    </source>
</evidence>
<dbReference type="InterPro" id="IPR050955">
    <property type="entry name" value="Plant_Biomass_Hydrol_Est"/>
</dbReference>
<keyword evidence="6" id="KW-0325">Glycoprotein</keyword>
<feature type="chain" id="PRO_5029031787" description="Carboxylic ester hydrolase" evidence="9">
    <location>
        <begin position="19"/>
        <end position="289"/>
    </location>
</feature>
<evidence type="ECO:0000256" key="5">
    <source>
        <dbReference type="ARBA" id="ARBA00022801"/>
    </source>
</evidence>
<comment type="subcellular location">
    <subcellularLocation>
        <location evidence="1 9">Secreted</location>
    </subcellularLocation>
</comment>
<keyword evidence="8 9" id="KW-0624">Polysaccharide degradation</keyword>
<dbReference type="SUPFAM" id="SSF53474">
    <property type="entry name" value="alpha/beta-Hydrolases"/>
    <property type="match status" value="2"/>
</dbReference>
<dbReference type="GO" id="GO:0052689">
    <property type="term" value="F:carboxylic ester hydrolase activity"/>
    <property type="evidence" value="ECO:0007669"/>
    <property type="project" value="UniProtKB-KW"/>
</dbReference>
<dbReference type="NCBIfam" id="TIGR01840">
    <property type="entry name" value="esterase_phb"/>
    <property type="match status" value="1"/>
</dbReference>
<evidence type="ECO:0000256" key="9">
    <source>
        <dbReference type="RuleBase" id="RU367147"/>
    </source>
</evidence>
<evidence type="ECO:0000256" key="6">
    <source>
        <dbReference type="ARBA" id="ARBA00023180"/>
    </source>
</evidence>
<keyword evidence="3 9" id="KW-0964">Secreted</keyword>
<proteinExistence type="evidence at transcript level"/>
<evidence type="ECO:0000256" key="1">
    <source>
        <dbReference type="ARBA" id="ARBA00004613"/>
    </source>
</evidence>
<dbReference type="GO" id="GO:0045493">
    <property type="term" value="P:xylan catabolic process"/>
    <property type="evidence" value="ECO:0007669"/>
    <property type="project" value="UniProtKB-UniRule"/>
</dbReference>
<dbReference type="Gene3D" id="3.40.50.1820">
    <property type="entry name" value="alpha/beta hydrolase"/>
    <property type="match status" value="1"/>
</dbReference>
<dbReference type="PANTHER" id="PTHR43037">
    <property type="entry name" value="UNNAMED PRODUCT-RELATED"/>
    <property type="match status" value="1"/>
</dbReference>
<evidence type="ECO:0000256" key="7">
    <source>
        <dbReference type="ARBA" id="ARBA00023277"/>
    </source>
</evidence>
<dbReference type="GO" id="GO:0005576">
    <property type="term" value="C:extracellular region"/>
    <property type="evidence" value="ECO:0007669"/>
    <property type="project" value="UniProtKB-SubCell"/>
</dbReference>
<sequence length="289" mass="31549">MLLPSLFGLATMASSCLAASLQQVWNFGSNPTNINMHIYVPDRLANKPPIIVALHPCGGNAQQWFSGTRLPQYADRHGFILIYPSTPHMSNCWDVQNPASLTHGAGGDALGIVSMVNYAIDRYGADRDRVYVMGFSSGGMMTNVLAGSYPDVFEAGAAYSGVPHACFLGAPAATPFSPNQTCAQGLQKTPEEWGNLVRNSYPGYNGRRPRMQITHGLNDWLVRPQCAYESLKQWSNVLGLQLTRQVTSGQWTQHIYGDGTKLVGYLGQGIGHEPAVNEEQLLRFFGIIN</sequence>
<dbReference type="OMA" id="PRMQITH"/>
<gene>
    <name evidence="10" type="primary">ce1</name>
</gene>
<evidence type="ECO:0000256" key="4">
    <source>
        <dbReference type="ARBA" id="ARBA00022729"/>
    </source>
</evidence>
<keyword evidence="2 9" id="KW-0719">Serine esterase</keyword>
<dbReference type="Pfam" id="PF10503">
    <property type="entry name" value="Esterase_PHB"/>
    <property type="match status" value="1"/>
</dbReference>
<dbReference type="InterPro" id="IPR010126">
    <property type="entry name" value="Esterase_phb"/>
</dbReference>
<dbReference type="EC" id="3.1.1.-" evidence="9"/>
<reference evidence="10" key="1">
    <citation type="submission" date="2019-05" db="EMBL/GenBank/DDBJ databases">
        <title>Cloning of a thermostable alpha/beta hydrolase gene from thermophilic Chaetomium thermophilium HY026.</title>
        <authorList>
            <person name="Meng Z."/>
            <person name="Zhang Q."/>
            <person name="Li W."/>
            <person name="Hou Y."/>
        </authorList>
    </citation>
    <scope>NUCLEOTIDE SEQUENCE</scope>
</reference>
<dbReference type="AlphaFoldDB" id="A0A5J6YFF9"/>
<dbReference type="PANTHER" id="PTHR43037:SF3">
    <property type="entry name" value="FERULOYL ESTERASE B"/>
    <property type="match status" value="1"/>
</dbReference>
<keyword evidence="5 9" id="KW-0378">Hydrolase</keyword>
<comment type="function">
    <text evidence="9">Esterase involved in the hydrolysis of xylan, a major structural heterogeneous polysaccharide found in plant biomass representing the second most abundant polysaccharide in the biosphere, after cellulose.</text>
</comment>
<evidence type="ECO:0000256" key="8">
    <source>
        <dbReference type="ARBA" id="ARBA00023326"/>
    </source>
</evidence>
<name>A0A5J6YFF9_9PEZI</name>
<keyword evidence="4 9" id="KW-0732">Signal</keyword>
<keyword evidence="7 9" id="KW-0119">Carbohydrate metabolism</keyword>
<evidence type="ECO:0000256" key="3">
    <source>
        <dbReference type="ARBA" id="ARBA00022525"/>
    </source>
</evidence>
<dbReference type="InterPro" id="IPR029058">
    <property type="entry name" value="AB_hydrolase_fold"/>
</dbReference>
<comment type="similarity">
    <text evidence="9">Belongs to the carbohydrate esterase 1 (CE1) family.</text>
</comment>
<dbReference type="EMBL" id="MK988558">
    <property type="protein sequence ID" value="QFP12442.1"/>
    <property type="molecule type" value="mRNA"/>
</dbReference>
<protein>
    <recommendedName>
        <fullName evidence="9">Carboxylic ester hydrolase</fullName>
        <ecNumber evidence="9">3.1.1.-</ecNumber>
    </recommendedName>
</protein>
<accession>A0A5J6YFF9</accession>
<evidence type="ECO:0000313" key="10">
    <source>
        <dbReference type="EMBL" id="QFP12442.1"/>
    </source>
</evidence>